<dbReference type="Gene3D" id="2.40.440.10">
    <property type="entry name" value="L,D-transpeptidase catalytic domain-like"/>
    <property type="match status" value="1"/>
</dbReference>
<evidence type="ECO:0000256" key="4">
    <source>
        <dbReference type="ARBA" id="ARBA00022984"/>
    </source>
</evidence>
<dbReference type="KEGG" id="lrug:AB8B22_07855"/>
<reference evidence="7" key="1">
    <citation type="submission" date="2024-07" db="EMBL/GenBank/DDBJ databases">
        <authorList>
            <person name="Li X.-J."/>
            <person name="Wang X."/>
        </authorList>
    </citation>
    <scope>NUCLEOTIDE SEQUENCE</scope>
    <source>
        <strain evidence="7">HSP-334</strain>
    </source>
</reference>
<dbReference type="Pfam" id="PF03734">
    <property type="entry name" value="YkuD"/>
    <property type="match status" value="1"/>
</dbReference>
<evidence type="ECO:0000259" key="6">
    <source>
        <dbReference type="Pfam" id="PF03734"/>
    </source>
</evidence>
<gene>
    <name evidence="7" type="ORF">AB8B22_07855</name>
</gene>
<dbReference type="CDD" id="cd16913">
    <property type="entry name" value="YkuD_like"/>
    <property type="match status" value="1"/>
</dbReference>
<dbReference type="SUPFAM" id="SSF141523">
    <property type="entry name" value="L,D-transpeptidase catalytic domain-like"/>
    <property type="match status" value="1"/>
</dbReference>
<dbReference type="GO" id="GO:0008360">
    <property type="term" value="P:regulation of cell shape"/>
    <property type="evidence" value="ECO:0007669"/>
    <property type="project" value="UniProtKB-KW"/>
</dbReference>
<keyword evidence="3" id="KW-0133">Cell shape</keyword>
<name>A0AB39VGN3_9FUSO</name>
<accession>A0AB39VGN3</accession>
<evidence type="ECO:0000313" key="7">
    <source>
        <dbReference type="EMBL" id="XDU66327.1"/>
    </source>
</evidence>
<dbReference type="GO" id="GO:0016740">
    <property type="term" value="F:transferase activity"/>
    <property type="evidence" value="ECO:0007669"/>
    <property type="project" value="UniProtKB-KW"/>
</dbReference>
<evidence type="ECO:0000256" key="3">
    <source>
        <dbReference type="ARBA" id="ARBA00022960"/>
    </source>
</evidence>
<organism evidence="7">
    <name type="scientific">Leptotrichia rugosa</name>
    <dbReference type="NCBI Taxonomy" id="3239302"/>
    <lineage>
        <taxon>Bacteria</taxon>
        <taxon>Fusobacteriati</taxon>
        <taxon>Fusobacteriota</taxon>
        <taxon>Fusobacteriia</taxon>
        <taxon>Fusobacteriales</taxon>
        <taxon>Leptotrichiaceae</taxon>
        <taxon>Leptotrichia</taxon>
    </lineage>
</organism>
<dbReference type="RefSeq" id="WP_369710694.1">
    <property type="nucleotide sequence ID" value="NZ_CP165644.1"/>
</dbReference>
<keyword evidence="2" id="KW-0808">Transferase</keyword>
<sequence>MKNSLKKVLRGKIERKDKSKKIKISIFALLNVFFGMTSTASQNINLPKEFTQNVAVSGYENAIFDYDFNNDGTDEKVVVSYNEENNFLDVVVSIYTNQNGKNMLSYQITFDKKINILNLDEMPKLLNKVKEYYGEYSKNMASNETRHILIYDDNRNSEILFDKLKFDKHSPKDLDNFLFIKSSSEMLDAPNGKSITNLKYSEKPKLLFEMVSNENPQKLYYTEITKKASTNVNHIKEKKSKIKPKTFKGFVVDRGSNVIKRGFFWDKMVAKMDSVNKFIEEAINAGEDINIITEYSPLSHDVASKKDKFGNKNNQSIVAYTNPNKKGEIINVPDQTLFRILGEEKGMLKIETPFYGGPYYISKNQNNYKKVENINGAVNKFVAIDPSSQAEMLFERDPKTNKYKVVTYSFVTTGKDGSGSYETPHGAFLIAFTRGYMPFTRKAGPGDTPLSGRPDLTIGGVAKFAVRFSGGGYLHGIPVNTHFKGETALTDTAAKIGTYKESHKCVRHFDDQVGFIVDWVNAGSKIKDGDNTIPEEPVVAIVL</sequence>
<comment type="pathway">
    <text evidence="1">Cell wall biogenesis; peptidoglycan biosynthesis.</text>
</comment>
<dbReference type="AlphaFoldDB" id="A0AB39VGN3"/>
<dbReference type="GO" id="GO:0009252">
    <property type="term" value="P:peptidoglycan biosynthetic process"/>
    <property type="evidence" value="ECO:0007669"/>
    <property type="project" value="UniProtKB-KW"/>
</dbReference>
<dbReference type="InterPro" id="IPR005490">
    <property type="entry name" value="LD_TPept_cat_dom"/>
</dbReference>
<dbReference type="EMBL" id="CP165644">
    <property type="protein sequence ID" value="XDU66327.1"/>
    <property type="molecule type" value="Genomic_DNA"/>
</dbReference>
<evidence type="ECO:0000256" key="2">
    <source>
        <dbReference type="ARBA" id="ARBA00022679"/>
    </source>
</evidence>
<evidence type="ECO:0000256" key="1">
    <source>
        <dbReference type="ARBA" id="ARBA00004752"/>
    </source>
</evidence>
<dbReference type="GO" id="GO:0071555">
    <property type="term" value="P:cell wall organization"/>
    <property type="evidence" value="ECO:0007669"/>
    <property type="project" value="UniProtKB-KW"/>
</dbReference>
<protein>
    <submittedName>
        <fullName evidence="7">L,D-transpeptidase family protein</fullName>
    </submittedName>
</protein>
<keyword evidence="4" id="KW-0573">Peptidoglycan synthesis</keyword>
<dbReference type="InterPro" id="IPR038063">
    <property type="entry name" value="Transpep_catalytic_dom"/>
</dbReference>
<feature type="domain" description="L,D-TPase catalytic" evidence="6">
    <location>
        <begin position="381"/>
        <end position="526"/>
    </location>
</feature>
<evidence type="ECO:0000256" key="5">
    <source>
        <dbReference type="ARBA" id="ARBA00023316"/>
    </source>
</evidence>
<proteinExistence type="predicted"/>
<keyword evidence="5" id="KW-0961">Cell wall biogenesis/degradation</keyword>